<dbReference type="EMBL" id="GBXM01067235">
    <property type="protein sequence ID" value="JAH41342.1"/>
    <property type="molecule type" value="Transcribed_RNA"/>
</dbReference>
<name>A0A0E9SJE1_ANGAN</name>
<reference evidence="1" key="2">
    <citation type="journal article" date="2015" name="Fish Shellfish Immunol.">
        <title>Early steps in the European eel (Anguilla anguilla)-Vibrio vulnificus interaction in the gills: Role of the RtxA13 toxin.</title>
        <authorList>
            <person name="Callol A."/>
            <person name="Pajuelo D."/>
            <person name="Ebbesson L."/>
            <person name="Teles M."/>
            <person name="MacKenzie S."/>
            <person name="Amaro C."/>
        </authorList>
    </citation>
    <scope>NUCLEOTIDE SEQUENCE</scope>
</reference>
<protein>
    <submittedName>
        <fullName evidence="1">Uncharacterized protein</fullName>
    </submittedName>
</protein>
<accession>A0A0E9SJE1</accession>
<organism evidence="1">
    <name type="scientific">Anguilla anguilla</name>
    <name type="common">European freshwater eel</name>
    <name type="synonym">Muraena anguilla</name>
    <dbReference type="NCBI Taxonomy" id="7936"/>
    <lineage>
        <taxon>Eukaryota</taxon>
        <taxon>Metazoa</taxon>
        <taxon>Chordata</taxon>
        <taxon>Craniata</taxon>
        <taxon>Vertebrata</taxon>
        <taxon>Euteleostomi</taxon>
        <taxon>Actinopterygii</taxon>
        <taxon>Neopterygii</taxon>
        <taxon>Teleostei</taxon>
        <taxon>Anguilliformes</taxon>
        <taxon>Anguillidae</taxon>
        <taxon>Anguilla</taxon>
    </lineage>
</organism>
<reference evidence="1" key="1">
    <citation type="submission" date="2014-11" db="EMBL/GenBank/DDBJ databases">
        <authorList>
            <person name="Amaro Gonzalez C."/>
        </authorList>
    </citation>
    <scope>NUCLEOTIDE SEQUENCE</scope>
</reference>
<evidence type="ECO:0000313" key="1">
    <source>
        <dbReference type="EMBL" id="JAH41342.1"/>
    </source>
</evidence>
<sequence>MFIIAHHISLQHMELGYTAYSMLKACRCASEVSMVLPLHLSV</sequence>
<proteinExistence type="predicted"/>
<dbReference type="AlphaFoldDB" id="A0A0E9SJE1"/>